<evidence type="ECO:0000256" key="9">
    <source>
        <dbReference type="RuleBase" id="RU369079"/>
    </source>
</evidence>
<evidence type="ECO:0000313" key="11">
    <source>
        <dbReference type="EMBL" id="MBK1671289.1"/>
    </source>
</evidence>
<feature type="transmembrane region" description="Helical" evidence="9">
    <location>
        <begin position="100"/>
        <end position="117"/>
    </location>
</feature>
<evidence type="ECO:0000256" key="5">
    <source>
        <dbReference type="ARBA" id="ARBA00022692"/>
    </source>
</evidence>
<comment type="caution">
    <text evidence="11">The sequence shown here is derived from an EMBL/GenBank/DDBJ whole genome shotgun (WGS) entry which is preliminary data.</text>
</comment>
<evidence type="ECO:0000256" key="8">
    <source>
        <dbReference type="ARBA" id="ARBA00038436"/>
    </source>
</evidence>
<comment type="subcellular location">
    <subcellularLocation>
        <location evidence="1 9">Cell inner membrane</location>
        <topology evidence="1 9">Multi-pass membrane protein</topology>
    </subcellularLocation>
</comment>
<reference evidence="11 12" key="1">
    <citation type="journal article" date="2020" name="Microorganisms">
        <title>Osmotic Adaptation and Compatible Solute Biosynthesis of Phototrophic Bacteria as Revealed from Genome Analyses.</title>
        <authorList>
            <person name="Imhoff J.F."/>
            <person name="Rahn T."/>
            <person name="Kunzel S."/>
            <person name="Keller A."/>
            <person name="Neulinger S.C."/>
        </authorList>
    </citation>
    <scope>NUCLEOTIDE SEQUENCE [LARGE SCALE GENOMIC DNA]</scope>
    <source>
        <strain evidence="11 12">DSM 9895</strain>
    </source>
</reference>
<dbReference type="Pfam" id="PF04290">
    <property type="entry name" value="DctQ"/>
    <property type="match status" value="1"/>
</dbReference>
<dbReference type="InterPro" id="IPR007387">
    <property type="entry name" value="TRAP_DctQ"/>
</dbReference>
<feature type="transmembrane region" description="Helical" evidence="9">
    <location>
        <begin position="54"/>
        <end position="71"/>
    </location>
</feature>
<gene>
    <name evidence="11" type="ORF">CKO28_25140</name>
</gene>
<keyword evidence="12" id="KW-1185">Reference proteome</keyword>
<feature type="transmembrane region" description="Helical" evidence="9">
    <location>
        <begin position="21"/>
        <end position="42"/>
    </location>
</feature>
<evidence type="ECO:0000256" key="7">
    <source>
        <dbReference type="ARBA" id="ARBA00023136"/>
    </source>
</evidence>
<accession>A0ABS1DLC7</accession>
<comment type="subunit">
    <text evidence="9">The complex comprises the extracytoplasmic solute receptor protein and the two transmembrane proteins.</text>
</comment>
<evidence type="ECO:0000256" key="3">
    <source>
        <dbReference type="ARBA" id="ARBA00022475"/>
    </source>
</evidence>
<feature type="domain" description="Tripartite ATP-independent periplasmic transporters DctQ component" evidence="10">
    <location>
        <begin position="31"/>
        <end position="152"/>
    </location>
</feature>
<keyword evidence="6 9" id="KW-1133">Transmembrane helix</keyword>
<dbReference type="PANTHER" id="PTHR35011">
    <property type="entry name" value="2,3-DIKETO-L-GULONATE TRAP TRANSPORTER SMALL PERMEASE PROTEIN YIAM"/>
    <property type="match status" value="1"/>
</dbReference>
<keyword evidence="7 9" id="KW-0472">Membrane</keyword>
<comment type="function">
    <text evidence="9">Part of the tripartite ATP-independent periplasmic (TRAP) transport system.</text>
</comment>
<dbReference type="InterPro" id="IPR055348">
    <property type="entry name" value="DctQ"/>
</dbReference>
<dbReference type="PANTHER" id="PTHR35011:SF10">
    <property type="entry name" value="TRAP TRANSPORTER SMALL PERMEASE PROTEIN"/>
    <property type="match status" value="1"/>
</dbReference>
<evidence type="ECO:0000259" key="10">
    <source>
        <dbReference type="Pfam" id="PF04290"/>
    </source>
</evidence>
<evidence type="ECO:0000256" key="6">
    <source>
        <dbReference type="ARBA" id="ARBA00022989"/>
    </source>
</evidence>
<keyword evidence="5 9" id="KW-0812">Transmembrane</keyword>
<sequence length="168" mass="18308">MASLREEAAVWARRVERVSTWAAGLCLTLNVGVIVFAVVARYGFDVSPIWTAELARYALIWSVLLAGAAALRRGEHMQIRIVVDRLPPAFAAVIQAIRRFVVLGILVFMTVMGAYYAQKVSGMTTLAMNVSRSVPTASIPAGMGLMLLQYVLILMAGSANRRNEEVVP</sequence>
<dbReference type="RefSeq" id="WP_200343991.1">
    <property type="nucleotide sequence ID" value="NZ_NRRL01000167.1"/>
</dbReference>
<dbReference type="Proteomes" id="UP001296873">
    <property type="component" value="Unassembled WGS sequence"/>
</dbReference>
<organism evidence="11 12">
    <name type="scientific">Rhodovibrio sodomensis</name>
    <dbReference type="NCBI Taxonomy" id="1088"/>
    <lineage>
        <taxon>Bacteria</taxon>
        <taxon>Pseudomonadati</taxon>
        <taxon>Pseudomonadota</taxon>
        <taxon>Alphaproteobacteria</taxon>
        <taxon>Rhodospirillales</taxon>
        <taxon>Rhodovibrionaceae</taxon>
        <taxon>Rhodovibrio</taxon>
    </lineage>
</organism>
<evidence type="ECO:0000313" key="12">
    <source>
        <dbReference type="Proteomes" id="UP001296873"/>
    </source>
</evidence>
<evidence type="ECO:0000256" key="1">
    <source>
        <dbReference type="ARBA" id="ARBA00004429"/>
    </source>
</evidence>
<comment type="similarity">
    <text evidence="8 9">Belongs to the TRAP transporter small permease family.</text>
</comment>
<evidence type="ECO:0000256" key="4">
    <source>
        <dbReference type="ARBA" id="ARBA00022519"/>
    </source>
</evidence>
<keyword evidence="4 9" id="KW-0997">Cell inner membrane</keyword>
<keyword evidence="3" id="KW-1003">Cell membrane</keyword>
<name>A0ABS1DLC7_9PROT</name>
<evidence type="ECO:0000256" key="2">
    <source>
        <dbReference type="ARBA" id="ARBA00022448"/>
    </source>
</evidence>
<dbReference type="EMBL" id="NRRL01000167">
    <property type="protein sequence ID" value="MBK1671289.1"/>
    <property type="molecule type" value="Genomic_DNA"/>
</dbReference>
<proteinExistence type="inferred from homology"/>
<keyword evidence="2 9" id="KW-0813">Transport</keyword>
<protein>
    <recommendedName>
        <fullName evidence="9">TRAP transporter small permease protein</fullName>
    </recommendedName>
</protein>
<feature type="transmembrane region" description="Helical" evidence="9">
    <location>
        <begin position="137"/>
        <end position="156"/>
    </location>
</feature>